<gene>
    <name evidence="2" type="ORF">ACFSQ0_08595</name>
</gene>
<keyword evidence="3" id="KW-1185">Reference proteome</keyword>
<comment type="caution">
    <text evidence="2">The sequence shown here is derived from an EMBL/GenBank/DDBJ whole genome shotgun (WGS) entry which is preliminary data.</text>
</comment>
<feature type="coiled-coil region" evidence="1">
    <location>
        <begin position="8"/>
        <end position="39"/>
    </location>
</feature>
<organism evidence="2 3">
    <name type="scientific">Mesonia sediminis</name>
    <dbReference type="NCBI Taxonomy" id="1703946"/>
    <lineage>
        <taxon>Bacteria</taxon>
        <taxon>Pseudomonadati</taxon>
        <taxon>Bacteroidota</taxon>
        <taxon>Flavobacteriia</taxon>
        <taxon>Flavobacteriales</taxon>
        <taxon>Flavobacteriaceae</taxon>
        <taxon>Mesonia</taxon>
    </lineage>
</organism>
<name>A0ABW5SH52_9FLAO</name>
<evidence type="ECO:0000256" key="1">
    <source>
        <dbReference type="SAM" id="Coils"/>
    </source>
</evidence>
<proteinExistence type="predicted"/>
<evidence type="ECO:0008006" key="4">
    <source>
        <dbReference type="Google" id="ProtNLM"/>
    </source>
</evidence>
<dbReference type="EMBL" id="JBHULZ010000041">
    <property type="protein sequence ID" value="MFD2698047.1"/>
    <property type="molecule type" value="Genomic_DNA"/>
</dbReference>
<sequence length="149" mass="17072">MLSKIEFIELCENQLEQHINLLQNEIESLQSDMAGESKSSAGDKFETSREMFSARLNQLEFSRNHFLQQHTQLKRLKTQKTSTVVAWGSYIKTEKASFLIGIPLSIPKLEKKGIYSIGLQSPLAQAFLGKKRNDKIQYAKETYCIIELD</sequence>
<protein>
    <recommendedName>
        <fullName evidence="4">Transcription elongation factor</fullName>
    </recommendedName>
</protein>
<reference evidence="3" key="1">
    <citation type="journal article" date="2019" name="Int. J. Syst. Evol. Microbiol.">
        <title>The Global Catalogue of Microorganisms (GCM) 10K type strain sequencing project: providing services to taxonomists for standard genome sequencing and annotation.</title>
        <authorList>
            <consortium name="The Broad Institute Genomics Platform"/>
            <consortium name="The Broad Institute Genome Sequencing Center for Infectious Disease"/>
            <person name="Wu L."/>
            <person name="Ma J."/>
        </authorList>
    </citation>
    <scope>NUCLEOTIDE SEQUENCE [LARGE SCALE GENOMIC DNA]</scope>
    <source>
        <strain evidence="3">KCTC 42255</strain>
    </source>
</reference>
<evidence type="ECO:0000313" key="3">
    <source>
        <dbReference type="Proteomes" id="UP001597357"/>
    </source>
</evidence>
<accession>A0ABW5SH52</accession>
<keyword evidence="1" id="KW-0175">Coiled coil</keyword>
<dbReference type="RefSeq" id="WP_379046965.1">
    <property type="nucleotide sequence ID" value="NZ_JBHULZ010000041.1"/>
</dbReference>
<dbReference type="Proteomes" id="UP001597357">
    <property type="component" value="Unassembled WGS sequence"/>
</dbReference>
<evidence type="ECO:0000313" key="2">
    <source>
        <dbReference type="EMBL" id="MFD2698047.1"/>
    </source>
</evidence>